<evidence type="ECO:0000313" key="1">
    <source>
        <dbReference type="EMBL" id="KAL0931886.1"/>
    </source>
</evidence>
<protein>
    <submittedName>
        <fullName evidence="1">Uncharacterized protein</fullName>
    </submittedName>
</protein>
<organism evidence="1 2">
    <name type="scientific">Colletotrichum truncatum</name>
    <name type="common">Anthracnose fungus</name>
    <name type="synonym">Colletotrichum capsici</name>
    <dbReference type="NCBI Taxonomy" id="5467"/>
    <lineage>
        <taxon>Eukaryota</taxon>
        <taxon>Fungi</taxon>
        <taxon>Dikarya</taxon>
        <taxon>Ascomycota</taxon>
        <taxon>Pezizomycotina</taxon>
        <taxon>Sordariomycetes</taxon>
        <taxon>Hypocreomycetidae</taxon>
        <taxon>Glomerellales</taxon>
        <taxon>Glomerellaceae</taxon>
        <taxon>Colletotrichum</taxon>
        <taxon>Colletotrichum truncatum species complex</taxon>
    </lineage>
</organism>
<keyword evidence="2" id="KW-1185">Reference proteome</keyword>
<sequence>MASFPWSSMDFSFWGERSVPLGLGITSTLSLILVIFLGWTVDSTWYESSLAGSSSTSSGISSSTRFFELTLGFVTAGASKRAIVEFVIRLIALILGFLHVSVIVVLTQNDTISDLLDNAVAVSCRSKESFSSSVSKPRQLMRSRSVPSILTLSCLGIFSTALWAGAMTPTSGTIATQNIINVPSFSNTTYIKEYPIESKSGPSVTTKDGTFSYSVGTKYLSQLIASASSATTIDGTLQRQPKPDNTRFSYEGRSYGVGSSVGIQNGFKHESSARVYHFQEVGYFSQVDCRYNESMDFHIAKENPYRTFAATGSLPDSVGSIQWSEYIGITSSSILAIGVAKSPESRRRYISIAAGDNYKALNTTQCTVDFLPTLFQLSVDVKDRSIAVVPLKGIEAKDLDPQRTLTRTAVRQFDLISNSLTNYYDSVLGNAFLSSIAAWNTSFNEQGLASEADATLHGLQNSITAMMDSILVAYGAAQLVVGNFSQPTTAEVVVDVFVLGNQAYIGAVALLNAIIILAFSFRAAPKTCRQMS</sequence>
<dbReference type="Proteomes" id="UP000805649">
    <property type="component" value="Unassembled WGS sequence"/>
</dbReference>
<dbReference type="EMBL" id="VUJX02000009">
    <property type="protein sequence ID" value="KAL0931886.1"/>
    <property type="molecule type" value="Genomic_DNA"/>
</dbReference>
<name>A0ACC3YJ12_COLTU</name>
<comment type="caution">
    <text evidence="1">The sequence shown here is derived from an EMBL/GenBank/DDBJ whole genome shotgun (WGS) entry which is preliminary data.</text>
</comment>
<evidence type="ECO:0000313" key="2">
    <source>
        <dbReference type="Proteomes" id="UP000805649"/>
    </source>
</evidence>
<reference evidence="1 2" key="1">
    <citation type="journal article" date="2020" name="Phytopathology">
        <title>Genome Sequence Resources of Colletotrichum truncatum, C. plurivorum, C. musicola, and C. sojae: Four Species Pathogenic to Soybean (Glycine max).</title>
        <authorList>
            <person name="Rogerio F."/>
            <person name="Boufleur T.R."/>
            <person name="Ciampi-Guillardi M."/>
            <person name="Sukno S.A."/>
            <person name="Thon M.R."/>
            <person name="Massola Junior N.S."/>
            <person name="Baroncelli R."/>
        </authorList>
    </citation>
    <scope>NUCLEOTIDE SEQUENCE [LARGE SCALE GENOMIC DNA]</scope>
    <source>
        <strain evidence="1 2">CMES1059</strain>
    </source>
</reference>
<proteinExistence type="predicted"/>
<accession>A0ACC3YJ12</accession>
<gene>
    <name evidence="1" type="ORF">CTRU02_212839</name>
</gene>